<dbReference type="EMBL" id="DS113245">
    <property type="protein sequence ID" value="EAY16226.1"/>
    <property type="molecule type" value="Genomic_DNA"/>
</dbReference>
<keyword evidence="1" id="KW-0472">Membrane</keyword>
<feature type="transmembrane region" description="Helical" evidence="1">
    <location>
        <begin position="136"/>
        <end position="157"/>
    </location>
</feature>
<feature type="transmembrane region" description="Helical" evidence="1">
    <location>
        <begin position="164"/>
        <end position="183"/>
    </location>
</feature>
<dbReference type="KEGG" id="tva:4774234"/>
<dbReference type="AlphaFoldDB" id="A2DTS9"/>
<reference evidence="2" key="1">
    <citation type="submission" date="2006-10" db="EMBL/GenBank/DDBJ databases">
        <authorList>
            <person name="Amadeo P."/>
            <person name="Zhao Q."/>
            <person name="Wortman J."/>
            <person name="Fraser-Liggett C."/>
            <person name="Carlton J."/>
        </authorList>
    </citation>
    <scope>NUCLEOTIDE SEQUENCE</scope>
    <source>
        <strain evidence="2">G3</strain>
    </source>
</reference>
<dbReference type="Proteomes" id="UP000001542">
    <property type="component" value="Unassembled WGS sequence"/>
</dbReference>
<protein>
    <submittedName>
        <fullName evidence="2">Uncharacterized protein</fullName>
    </submittedName>
</protein>
<keyword evidence="1" id="KW-1133">Transmembrane helix</keyword>
<feature type="transmembrane region" description="Helical" evidence="1">
    <location>
        <begin position="69"/>
        <end position="93"/>
    </location>
</feature>
<dbReference type="VEuPathDB" id="TrichDB:TVAGG3_1036900"/>
<dbReference type="RefSeq" id="XP_001328449.1">
    <property type="nucleotide sequence ID" value="XM_001328414.1"/>
</dbReference>
<accession>A2DTS9</accession>
<feature type="transmembrane region" description="Helical" evidence="1">
    <location>
        <begin position="311"/>
        <end position="334"/>
    </location>
</feature>
<evidence type="ECO:0000256" key="1">
    <source>
        <dbReference type="SAM" id="Phobius"/>
    </source>
</evidence>
<organism evidence="2 3">
    <name type="scientific">Trichomonas vaginalis (strain ATCC PRA-98 / G3)</name>
    <dbReference type="NCBI Taxonomy" id="412133"/>
    <lineage>
        <taxon>Eukaryota</taxon>
        <taxon>Metamonada</taxon>
        <taxon>Parabasalia</taxon>
        <taxon>Trichomonadida</taxon>
        <taxon>Trichomonadidae</taxon>
        <taxon>Trichomonas</taxon>
    </lineage>
</organism>
<keyword evidence="1" id="KW-0812">Transmembrane</keyword>
<feature type="transmembrane region" description="Helical" evidence="1">
    <location>
        <begin position="40"/>
        <end position="57"/>
    </location>
</feature>
<feature type="transmembrane region" description="Helical" evidence="1">
    <location>
        <begin position="189"/>
        <end position="210"/>
    </location>
</feature>
<dbReference type="SMR" id="A2DTS9"/>
<dbReference type="InParanoid" id="A2DTS9"/>
<dbReference type="OrthoDB" id="10592805at2759"/>
<feature type="transmembrane region" description="Helical" evidence="1">
    <location>
        <begin position="114"/>
        <end position="130"/>
    </location>
</feature>
<feature type="transmembrane region" description="Helical" evidence="1">
    <location>
        <begin position="340"/>
        <end position="357"/>
    </location>
</feature>
<evidence type="ECO:0000313" key="2">
    <source>
        <dbReference type="EMBL" id="EAY16226.1"/>
    </source>
</evidence>
<name>A2DTS9_TRIV3</name>
<sequence>MSYYSSIDIRYLEDTHFNNERIFDFLDTNIPLCSLHQTKTVVTVFYFISLAIIYLMWPQVFKESSPLELAVVFFPIIFTASIHVLMTTFYIVFAKFEEASFKTCISFIYNYHSLYPLIELVGCGIIHFGGNDLNLFWISSFSTASLAFDIMFGLYAARSHKITLIFQCVALFPCSVLVLLYSVKLVPVWSVYIPFFAYGIIYLTILLSLLKCNKTCSTRTVSFLADPEIKAEFIASDDYESFWNAAYWRDNTQVRRRSESDDSSSSDEMSSSRTAPDTTALINIQNKKEQKFPKKENFQLYKLDTMIEKPIFITSLTINVAFIAFVAVAFVNSFKVIPGFYYIIGCFPIVLLIISLLNSRSFGYNSCVITNINNDHVEILWDHPSFSSIF</sequence>
<evidence type="ECO:0000313" key="3">
    <source>
        <dbReference type="Proteomes" id="UP000001542"/>
    </source>
</evidence>
<gene>
    <name evidence="2" type="ORF">TVAG_341200</name>
</gene>
<keyword evidence="3" id="KW-1185">Reference proteome</keyword>
<dbReference type="VEuPathDB" id="TrichDB:TVAG_341200"/>
<reference evidence="2" key="2">
    <citation type="journal article" date="2007" name="Science">
        <title>Draft genome sequence of the sexually transmitted pathogen Trichomonas vaginalis.</title>
        <authorList>
            <person name="Carlton J.M."/>
            <person name="Hirt R.P."/>
            <person name="Silva J.C."/>
            <person name="Delcher A.L."/>
            <person name="Schatz M."/>
            <person name="Zhao Q."/>
            <person name="Wortman J.R."/>
            <person name="Bidwell S.L."/>
            <person name="Alsmark U.C.M."/>
            <person name="Besteiro S."/>
            <person name="Sicheritz-Ponten T."/>
            <person name="Noel C.J."/>
            <person name="Dacks J.B."/>
            <person name="Foster P.G."/>
            <person name="Simillion C."/>
            <person name="Van de Peer Y."/>
            <person name="Miranda-Saavedra D."/>
            <person name="Barton G.J."/>
            <person name="Westrop G.D."/>
            <person name="Mueller S."/>
            <person name="Dessi D."/>
            <person name="Fiori P.L."/>
            <person name="Ren Q."/>
            <person name="Paulsen I."/>
            <person name="Zhang H."/>
            <person name="Bastida-Corcuera F.D."/>
            <person name="Simoes-Barbosa A."/>
            <person name="Brown M.T."/>
            <person name="Hayes R.D."/>
            <person name="Mukherjee M."/>
            <person name="Okumura C.Y."/>
            <person name="Schneider R."/>
            <person name="Smith A.J."/>
            <person name="Vanacova S."/>
            <person name="Villalvazo M."/>
            <person name="Haas B.J."/>
            <person name="Pertea M."/>
            <person name="Feldblyum T.V."/>
            <person name="Utterback T.R."/>
            <person name="Shu C.L."/>
            <person name="Osoegawa K."/>
            <person name="de Jong P.J."/>
            <person name="Hrdy I."/>
            <person name="Horvathova L."/>
            <person name="Zubacova Z."/>
            <person name="Dolezal P."/>
            <person name="Malik S.B."/>
            <person name="Logsdon J.M. Jr."/>
            <person name="Henze K."/>
            <person name="Gupta A."/>
            <person name="Wang C.C."/>
            <person name="Dunne R.L."/>
            <person name="Upcroft J.A."/>
            <person name="Upcroft P."/>
            <person name="White O."/>
            <person name="Salzberg S.L."/>
            <person name="Tang P."/>
            <person name="Chiu C.-H."/>
            <person name="Lee Y.-S."/>
            <person name="Embley T.M."/>
            <person name="Coombs G.H."/>
            <person name="Mottram J.C."/>
            <person name="Tachezy J."/>
            <person name="Fraser-Liggett C.M."/>
            <person name="Johnson P.J."/>
        </authorList>
    </citation>
    <scope>NUCLEOTIDE SEQUENCE [LARGE SCALE GENOMIC DNA]</scope>
    <source>
        <strain evidence="2">G3</strain>
    </source>
</reference>
<proteinExistence type="predicted"/>